<evidence type="ECO:0000313" key="2">
    <source>
        <dbReference type="EMBL" id="KFB76368.1"/>
    </source>
</evidence>
<gene>
    <name evidence="2" type="primary">mqsA</name>
    <name evidence="2" type="ORF">AW06_002511</name>
</gene>
<keyword evidence="3" id="KW-1185">Reference proteome</keyword>
<dbReference type="CDD" id="cd00093">
    <property type="entry name" value="HTH_XRE"/>
    <property type="match status" value="1"/>
</dbReference>
<dbReference type="SUPFAM" id="SSF47413">
    <property type="entry name" value="lambda repressor-like DNA-binding domains"/>
    <property type="match status" value="1"/>
</dbReference>
<dbReference type="Gene3D" id="1.10.260.40">
    <property type="entry name" value="lambda repressor-like DNA-binding domains"/>
    <property type="match status" value="1"/>
</dbReference>
<dbReference type="RefSeq" id="WP_138677271.1">
    <property type="nucleotide sequence ID" value="NZ_JDST02000056.1"/>
</dbReference>
<proteinExistence type="predicted"/>
<dbReference type="Pfam" id="PF15731">
    <property type="entry name" value="MqsA_antitoxin"/>
    <property type="match status" value="1"/>
</dbReference>
<accession>A0A080M570</accession>
<feature type="domain" description="HTH cro/C1-type" evidence="1">
    <location>
        <begin position="80"/>
        <end position="119"/>
    </location>
</feature>
<organism evidence="2 3">
    <name type="scientific">Candidatus Accumulibacter cognatus</name>
    <dbReference type="NCBI Taxonomy" id="2954383"/>
    <lineage>
        <taxon>Bacteria</taxon>
        <taxon>Pseudomonadati</taxon>
        <taxon>Pseudomonadota</taxon>
        <taxon>Betaproteobacteria</taxon>
        <taxon>Candidatus Accumulibacter</taxon>
    </lineage>
</organism>
<dbReference type="InterPro" id="IPR010982">
    <property type="entry name" value="Lambda_DNA-bd_dom_sf"/>
</dbReference>
<comment type="caution">
    <text evidence="2">The sequence shown here is derived from an EMBL/GenBank/DDBJ whole genome shotgun (WGS) entry which is preliminary data.</text>
</comment>
<reference evidence="2" key="1">
    <citation type="submission" date="2014-02" db="EMBL/GenBank/DDBJ databases">
        <title>Expanding our view of genomic diversity in Candidatus Accumulibacter clades.</title>
        <authorList>
            <person name="Skennerton C.T."/>
            <person name="Barr J.J."/>
            <person name="Slater F.R."/>
            <person name="Bond P.L."/>
            <person name="Tyson G.W."/>
        </authorList>
    </citation>
    <scope>NUCLEOTIDE SEQUENCE [LARGE SCALE GENOMIC DNA]</scope>
</reference>
<dbReference type="NCBIfam" id="TIGR03830">
    <property type="entry name" value="CxxCG_CxxCG_HTH"/>
    <property type="match status" value="1"/>
</dbReference>
<sequence>MVNRHGSLGVCPACRKGCLVAAERIRVFEPHGKHVEVKLQTSQCDACGETTTTASQHKSNLRALAERKVNYDGLLMGEEILALRKRYGLTQQQASAVFGKGKIAFSRYESETTYPDESTTLLLRLAIERPEVMKDLADKAGVELPLWLERCEDSQRVKLRSIRRVPAPATHKEHARVSMYGAESALARLATAVDVKKSWTTWTKAACNDSQELEAVAS</sequence>
<dbReference type="InterPro" id="IPR032758">
    <property type="entry name" value="MqsA/HigA-2"/>
</dbReference>
<dbReference type="PROSITE" id="PS50943">
    <property type="entry name" value="HTH_CROC1"/>
    <property type="match status" value="1"/>
</dbReference>
<evidence type="ECO:0000313" key="3">
    <source>
        <dbReference type="Proteomes" id="UP000021315"/>
    </source>
</evidence>
<dbReference type="GO" id="GO:0003677">
    <property type="term" value="F:DNA binding"/>
    <property type="evidence" value="ECO:0007669"/>
    <property type="project" value="InterPro"/>
</dbReference>
<dbReference type="InterPro" id="IPR022452">
    <property type="entry name" value="MqsA"/>
</dbReference>
<evidence type="ECO:0000259" key="1">
    <source>
        <dbReference type="PROSITE" id="PS50943"/>
    </source>
</evidence>
<dbReference type="InterPro" id="IPR001387">
    <property type="entry name" value="Cro/C1-type_HTH"/>
</dbReference>
<name>A0A080M570_9PROT</name>
<dbReference type="AlphaFoldDB" id="A0A080M570"/>
<dbReference type="EMBL" id="JDST02000056">
    <property type="protein sequence ID" value="KFB76368.1"/>
    <property type="molecule type" value="Genomic_DNA"/>
</dbReference>
<dbReference type="Proteomes" id="UP000021315">
    <property type="component" value="Unassembled WGS sequence"/>
</dbReference>
<dbReference type="Gene3D" id="3.10.20.860">
    <property type="match status" value="1"/>
</dbReference>
<protein>
    <submittedName>
        <fullName evidence="2">Antitoxin MqsA</fullName>
    </submittedName>
</protein>
<dbReference type="STRING" id="1453999.AW06_002511"/>